<keyword evidence="2" id="KW-1185">Reference proteome</keyword>
<dbReference type="AlphaFoldDB" id="A0A090BV05"/>
<dbReference type="OrthoDB" id="5625721at2"/>
<dbReference type="HOGENOM" id="CLU_2345769_0_0_6"/>
<dbReference type="Proteomes" id="UP000031623">
    <property type="component" value="Chromosome"/>
</dbReference>
<reference evidence="1 2" key="1">
    <citation type="journal article" date="2014" name="ISME J.">
        <title>Ecophysiology of Thioploca ingrica as revealed by the complete genome sequence supplemented with proteomic evidence.</title>
        <authorList>
            <person name="Kojima H."/>
            <person name="Ogura Y."/>
            <person name="Yamamoto N."/>
            <person name="Togashi T."/>
            <person name="Mori H."/>
            <person name="Watanabe T."/>
            <person name="Nemoto F."/>
            <person name="Kurokawa K."/>
            <person name="Hayashi T."/>
            <person name="Fukui M."/>
        </authorList>
    </citation>
    <scope>NUCLEOTIDE SEQUENCE [LARGE SCALE GENOMIC DNA]</scope>
</reference>
<accession>A0A090BV05</accession>
<protein>
    <submittedName>
        <fullName evidence="1">Uncharacterized protein</fullName>
    </submittedName>
</protein>
<evidence type="ECO:0000313" key="2">
    <source>
        <dbReference type="Proteomes" id="UP000031623"/>
    </source>
</evidence>
<evidence type="ECO:0000313" key="1">
    <source>
        <dbReference type="EMBL" id="BAP56016.1"/>
    </source>
</evidence>
<proteinExistence type="predicted"/>
<name>A0A090BV05_9GAMM</name>
<sequence>MSTTKLFENQFIQQPQLRYEQTSALYASQFVISATGEEVIINFSSGTLTEPNNGETYLPIHTRIALSASGARKLVNLLSQALSATQITSVTTSKLHN</sequence>
<gene>
    <name evidence="1" type="ORF">THII_1719</name>
</gene>
<dbReference type="EMBL" id="AP014633">
    <property type="protein sequence ID" value="BAP56016.1"/>
    <property type="molecule type" value="Genomic_DNA"/>
</dbReference>
<dbReference type="STRING" id="40754.THII_1719"/>
<dbReference type="KEGG" id="tig:THII_1719"/>
<organism evidence="1 2">
    <name type="scientific">Thioploca ingrica</name>
    <dbReference type="NCBI Taxonomy" id="40754"/>
    <lineage>
        <taxon>Bacteria</taxon>
        <taxon>Pseudomonadati</taxon>
        <taxon>Pseudomonadota</taxon>
        <taxon>Gammaproteobacteria</taxon>
        <taxon>Thiotrichales</taxon>
        <taxon>Thiotrichaceae</taxon>
        <taxon>Thioploca</taxon>
    </lineage>
</organism>